<dbReference type="Gene3D" id="3.40.50.200">
    <property type="entry name" value="Peptidase S8/S53 domain"/>
    <property type="match status" value="1"/>
</dbReference>
<name>A0ABN6XIE5_9MICO</name>
<dbReference type="SUPFAM" id="SSF52743">
    <property type="entry name" value="Subtilisin-like"/>
    <property type="match status" value="1"/>
</dbReference>
<dbReference type="InterPro" id="IPR015500">
    <property type="entry name" value="Peptidase_S8_subtilisin-rel"/>
</dbReference>
<feature type="region of interest" description="Disordered" evidence="6">
    <location>
        <begin position="290"/>
        <end position="311"/>
    </location>
</feature>
<keyword evidence="4 5" id="KW-0720">Serine protease</keyword>
<dbReference type="InterPro" id="IPR000209">
    <property type="entry name" value="Peptidase_S8/S53_dom"/>
</dbReference>
<dbReference type="PANTHER" id="PTHR43806:SF11">
    <property type="entry name" value="CEREVISIN-RELATED"/>
    <property type="match status" value="1"/>
</dbReference>
<evidence type="ECO:0000313" key="10">
    <source>
        <dbReference type="Proteomes" id="UP001321498"/>
    </source>
</evidence>
<proteinExistence type="inferred from homology"/>
<organism evidence="9 10">
    <name type="scientific">Naasia aerilata</name>
    <dbReference type="NCBI Taxonomy" id="1162966"/>
    <lineage>
        <taxon>Bacteria</taxon>
        <taxon>Bacillati</taxon>
        <taxon>Actinomycetota</taxon>
        <taxon>Actinomycetes</taxon>
        <taxon>Micrococcales</taxon>
        <taxon>Microbacteriaceae</taxon>
        <taxon>Naasia</taxon>
    </lineage>
</organism>
<feature type="active site" description="Charge relay system" evidence="5">
    <location>
        <position position="256"/>
    </location>
</feature>
<feature type="signal peptide" evidence="7">
    <location>
        <begin position="1"/>
        <end position="25"/>
    </location>
</feature>
<keyword evidence="10" id="KW-1185">Reference proteome</keyword>
<evidence type="ECO:0000256" key="2">
    <source>
        <dbReference type="ARBA" id="ARBA00022670"/>
    </source>
</evidence>
<dbReference type="PRINTS" id="PR00723">
    <property type="entry name" value="SUBTILISIN"/>
</dbReference>
<comment type="similarity">
    <text evidence="1 5">Belongs to the peptidase S8 family.</text>
</comment>
<evidence type="ECO:0000256" key="4">
    <source>
        <dbReference type="ARBA" id="ARBA00022825"/>
    </source>
</evidence>
<sequence>MRGRAILTGVTALALVAAGAAPAHADTVRDLEYWLDDYGITDAWDVTRGAGVTVAVIDSGVADIPELAGAVVGGTDESGEGSADGRTPVGEGEEHGTLVGTMVAGRGTAAGQGMVGVAPEANLLSVSVAFGSGDQDVEDQIARAVRWSVDNGADVINMSLTTNTLDWPASWDDAFLYAFEHDVVVVAAAGNRGSGTVEVGAPATIPGVVAVAGLDRDGDASFDASSQGITIAVAAPSEELVGITPEGTPVYWSGTSGAAPLVAGVVALIRSAHPELDANDVINRLIRTATPATPPFRDPSTGTDSWTRRPP</sequence>
<evidence type="ECO:0000256" key="1">
    <source>
        <dbReference type="ARBA" id="ARBA00011073"/>
    </source>
</evidence>
<evidence type="ECO:0000256" key="3">
    <source>
        <dbReference type="ARBA" id="ARBA00022801"/>
    </source>
</evidence>
<dbReference type="InterPro" id="IPR023828">
    <property type="entry name" value="Peptidase_S8_Ser-AS"/>
</dbReference>
<reference evidence="10" key="1">
    <citation type="journal article" date="2019" name="Int. J. Syst. Evol. Microbiol.">
        <title>The Global Catalogue of Microorganisms (GCM) 10K type strain sequencing project: providing services to taxonomists for standard genome sequencing and annotation.</title>
        <authorList>
            <consortium name="The Broad Institute Genomics Platform"/>
            <consortium name="The Broad Institute Genome Sequencing Center for Infectious Disease"/>
            <person name="Wu L."/>
            <person name="Ma J."/>
        </authorList>
    </citation>
    <scope>NUCLEOTIDE SEQUENCE [LARGE SCALE GENOMIC DNA]</scope>
    <source>
        <strain evidence="10">NBRC 108725</strain>
    </source>
</reference>
<dbReference type="EMBL" id="AP027731">
    <property type="protein sequence ID" value="BDZ44683.1"/>
    <property type="molecule type" value="Genomic_DNA"/>
</dbReference>
<feature type="active site" description="Charge relay system" evidence="5">
    <location>
        <position position="95"/>
    </location>
</feature>
<feature type="domain" description="Peptidase S8/S53" evidence="8">
    <location>
        <begin position="49"/>
        <end position="292"/>
    </location>
</feature>
<dbReference type="PROSITE" id="PS00138">
    <property type="entry name" value="SUBTILASE_SER"/>
    <property type="match status" value="1"/>
</dbReference>
<dbReference type="Proteomes" id="UP001321498">
    <property type="component" value="Chromosome"/>
</dbReference>
<evidence type="ECO:0000313" key="9">
    <source>
        <dbReference type="EMBL" id="BDZ44683.1"/>
    </source>
</evidence>
<gene>
    <name evidence="9" type="ORF">GCM10025866_05920</name>
</gene>
<evidence type="ECO:0000256" key="7">
    <source>
        <dbReference type="SAM" id="SignalP"/>
    </source>
</evidence>
<feature type="active site" description="Charge relay system" evidence="5">
    <location>
        <position position="58"/>
    </location>
</feature>
<accession>A0ABN6XIE5</accession>
<dbReference type="PROSITE" id="PS51892">
    <property type="entry name" value="SUBTILASE"/>
    <property type="match status" value="1"/>
</dbReference>
<keyword evidence="2 5" id="KW-0645">Protease</keyword>
<evidence type="ECO:0000256" key="6">
    <source>
        <dbReference type="SAM" id="MobiDB-lite"/>
    </source>
</evidence>
<dbReference type="PANTHER" id="PTHR43806">
    <property type="entry name" value="PEPTIDASE S8"/>
    <property type="match status" value="1"/>
</dbReference>
<keyword evidence="3 5" id="KW-0378">Hydrolase</keyword>
<dbReference type="InterPro" id="IPR036852">
    <property type="entry name" value="Peptidase_S8/S53_dom_sf"/>
</dbReference>
<dbReference type="Pfam" id="PF00082">
    <property type="entry name" value="Peptidase_S8"/>
    <property type="match status" value="1"/>
</dbReference>
<evidence type="ECO:0000256" key="5">
    <source>
        <dbReference type="PROSITE-ProRule" id="PRU01240"/>
    </source>
</evidence>
<protein>
    <recommendedName>
        <fullName evidence="8">Peptidase S8/S53 domain-containing protein</fullName>
    </recommendedName>
</protein>
<keyword evidence="7" id="KW-0732">Signal</keyword>
<dbReference type="InterPro" id="IPR050131">
    <property type="entry name" value="Peptidase_S8_subtilisin-like"/>
</dbReference>
<evidence type="ECO:0000259" key="8">
    <source>
        <dbReference type="Pfam" id="PF00082"/>
    </source>
</evidence>
<feature type="region of interest" description="Disordered" evidence="6">
    <location>
        <begin position="71"/>
        <end position="94"/>
    </location>
</feature>
<feature type="chain" id="PRO_5046609820" description="Peptidase S8/S53 domain-containing protein" evidence="7">
    <location>
        <begin position="26"/>
        <end position="311"/>
    </location>
</feature>